<dbReference type="AlphaFoldDB" id="A0A8J5CZZ9"/>
<reference evidence="2" key="1">
    <citation type="submission" date="2020-07" db="EMBL/GenBank/DDBJ databases">
        <title>The High-quality genome of the commercially important snow crab, Chionoecetes opilio.</title>
        <authorList>
            <person name="Jeong J.-H."/>
            <person name="Ryu S."/>
        </authorList>
    </citation>
    <scope>NUCLEOTIDE SEQUENCE</scope>
    <source>
        <strain evidence="2">MADBK_172401_WGS</strain>
        <tissue evidence="2">Digestive gland</tissue>
    </source>
</reference>
<name>A0A8J5CZZ9_CHIOP</name>
<evidence type="ECO:0000313" key="3">
    <source>
        <dbReference type="Proteomes" id="UP000770661"/>
    </source>
</evidence>
<keyword evidence="3" id="KW-1185">Reference proteome</keyword>
<proteinExistence type="predicted"/>
<dbReference type="Proteomes" id="UP000770661">
    <property type="component" value="Unassembled WGS sequence"/>
</dbReference>
<evidence type="ECO:0000256" key="1">
    <source>
        <dbReference type="SAM" id="MobiDB-lite"/>
    </source>
</evidence>
<organism evidence="2 3">
    <name type="scientific">Chionoecetes opilio</name>
    <name type="common">Atlantic snow crab</name>
    <name type="synonym">Cancer opilio</name>
    <dbReference type="NCBI Taxonomy" id="41210"/>
    <lineage>
        <taxon>Eukaryota</taxon>
        <taxon>Metazoa</taxon>
        <taxon>Ecdysozoa</taxon>
        <taxon>Arthropoda</taxon>
        <taxon>Crustacea</taxon>
        <taxon>Multicrustacea</taxon>
        <taxon>Malacostraca</taxon>
        <taxon>Eumalacostraca</taxon>
        <taxon>Eucarida</taxon>
        <taxon>Decapoda</taxon>
        <taxon>Pleocyemata</taxon>
        <taxon>Brachyura</taxon>
        <taxon>Eubrachyura</taxon>
        <taxon>Majoidea</taxon>
        <taxon>Majidae</taxon>
        <taxon>Chionoecetes</taxon>
    </lineage>
</organism>
<feature type="compositionally biased region" description="Polar residues" evidence="1">
    <location>
        <begin position="155"/>
        <end position="165"/>
    </location>
</feature>
<protein>
    <submittedName>
        <fullName evidence="2">Uncharacterized protein</fullName>
    </submittedName>
</protein>
<gene>
    <name evidence="2" type="ORF">GWK47_042757</name>
</gene>
<evidence type="ECO:0000313" key="2">
    <source>
        <dbReference type="EMBL" id="KAG0723435.1"/>
    </source>
</evidence>
<dbReference type="EMBL" id="JACEEZ010008287">
    <property type="protein sequence ID" value="KAG0723435.1"/>
    <property type="molecule type" value="Genomic_DNA"/>
</dbReference>
<accession>A0A8J5CZZ9</accession>
<feature type="region of interest" description="Disordered" evidence="1">
    <location>
        <begin position="150"/>
        <end position="175"/>
    </location>
</feature>
<comment type="caution">
    <text evidence="2">The sequence shown here is derived from an EMBL/GenBank/DDBJ whole genome shotgun (WGS) entry which is preliminary data.</text>
</comment>
<sequence length="175" mass="18748">MDWVLGKVVDQSDCGASLGNTKITDLVVADDAVVFFESLEVLVMALEGMHEEAKALGLEVSWLKTKVQVFGGLLDEKVQSVHACAVDKSDCGASIGNTKITDFVVTEVAVIFAESLEVLVMALEALHEETKPLGLKVTWLMTKVQALMSPGPTATEGTNSTSLSNKMGKELESWC</sequence>
<dbReference type="OrthoDB" id="7480412at2759"/>